<organism evidence="2 3">
    <name type="scientific">Cryomyces minteri</name>
    <dbReference type="NCBI Taxonomy" id="331657"/>
    <lineage>
        <taxon>Eukaryota</taxon>
        <taxon>Fungi</taxon>
        <taxon>Dikarya</taxon>
        <taxon>Ascomycota</taxon>
        <taxon>Pezizomycotina</taxon>
        <taxon>Dothideomycetes</taxon>
        <taxon>Dothideomycetes incertae sedis</taxon>
        <taxon>Cryomyces</taxon>
    </lineage>
</organism>
<proteinExistence type="predicted"/>
<reference evidence="2 3" key="1">
    <citation type="submission" date="2017-03" db="EMBL/GenBank/DDBJ databases">
        <title>Genomes of endolithic fungi from Antarctica.</title>
        <authorList>
            <person name="Coleine C."/>
            <person name="Masonjones S."/>
            <person name="Stajich J.E."/>
        </authorList>
    </citation>
    <scope>NUCLEOTIDE SEQUENCE [LARGE SCALE GENOMIC DNA]</scope>
    <source>
        <strain evidence="2 3">CCFEE 5187</strain>
    </source>
</reference>
<accession>A0A4U0W0Z9</accession>
<feature type="signal peptide" evidence="1">
    <location>
        <begin position="1"/>
        <end position="23"/>
    </location>
</feature>
<evidence type="ECO:0000313" key="2">
    <source>
        <dbReference type="EMBL" id="TKA55678.1"/>
    </source>
</evidence>
<dbReference type="EMBL" id="NAJN01002224">
    <property type="protein sequence ID" value="TKA55678.1"/>
    <property type="molecule type" value="Genomic_DNA"/>
</dbReference>
<keyword evidence="1" id="KW-0732">Signal</keyword>
<comment type="caution">
    <text evidence="2">The sequence shown here is derived from an EMBL/GenBank/DDBJ whole genome shotgun (WGS) entry which is preliminary data.</text>
</comment>
<evidence type="ECO:0000313" key="3">
    <source>
        <dbReference type="Proteomes" id="UP000308768"/>
    </source>
</evidence>
<keyword evidence="3" id="KW-1185">Reference proteome</keyword>
<feature type="non-terminal residue" evidence="2">
    <location>
        <position position="92"/>
    </location>
</feature>
<sequence length="92" mass="9519">MQNPTSLHVLLLFILSLFSQVWGQAPYDPSPFDIIGTINGMTLDPSGGTLAGGSITVDGVAITVPTNLLATLPAITVAWGELFNNGVPDLPG</sequence>
<protein>
    <submittedName>
        <fullName evidence="2">Uncharacterized protein</fullName>
    </submittedName>
</protein>
<gene>
    <name evidence="2" type="ORF">B0A49_10597</name>
</gene>
<dbReference type="AlphaFoldDB" id="A0A4U0W0Z9"/>
<name>A0A4U0W0Z9_9PEZI</name>
<evidence type="ECO:0000256" key="1">
    <source>
        <dbReference type="SAM" id="SignalP"/>
    </source>
</evidence>
<dbReference type="OrthoDB" id="2129641at2759"/>
<dbReference type="Proteomes" id="UP000308768">
    <property type="component" value="Unassembled WGS sequence"/>
</dbReference>
<feature type="chain" id="PRO_5020516186" evidence="1">
    <location>
        <begin position="24"/>
        <end position="92"/>
    </location>
</feature>